<organism evidence="3 4">
    <name type="scientific">Podarcis lilfordi</name>
    <name type="common">Lilford's wall lizard</name>
    <dbReference type="NCBI Taxonomy" id="74358"/>
    <lineage>
        <taxon>Eukaryota</taxon>
        <taxon>Metazoa</taxon>
        <taxon>Chordata</taxon>
        <taxon>Craniata</taxon>
        <taxon>Vertebrata</taxon>
        <taxon>Euteleostomi</taxon>
        <taxon>Lepidosauria</taxon>
        <taxon>Squamata</taxon>
        <taxon>Bifurcata</taxon>
        <taxon>Unidentata</taxon>
        <taxon>Episquamata</taxon>
        <taxon>Laterata</taxon>
        <taxon>Lacertibaenia</taxon>
        <taxon>Lacertidae</taxon>
        <taxon>Podarcis</taxon>
    </lineage>
</organism>
<evidence type="ECO:0000313" key="3">
    <source>
        <dbReference type="EMBL" id="CAI5793800.1"/>
    </source>
</evidence>
<proteinExistence type="predicted"/>
<dbReference type="AlphaFoldDB" id="A0AA35LCH4"/>
<evidence type="ECO:0000313" key="4">
    <source>
        <dbReference type="Proteomes" id="UP001178461"/>
    </source>
</evidence>
<dbReference type="EMBL" id="OX395140">
    <property type="protein sequence ID" value="CAI5793800.1"/>
    <property type="molecule type" value="Genomic_DNA"/>
</dbReference>
<dbReference type="PROSITE" id="PS51257">
    <property type="entry name" value="PROKAR_LIPOPROTEIN"/>
    <property type="match status" value="1"/>
</dbReference>
<name>A0AA35LCH4_9SAUR</name>
<feature type="transmembrane region" description="Helical" evidence="2">
    <location>
        <begin position="12"/>
        <end position="35"/>
    </location>
</feature>
<keyword evidence="2" id="KW-0472">Membrane</keyword>
<gene>
    <name evidence="3" type="ORF">PODLI_1B006572</name>
</gene>
<evidence type="ECO:0000256" key="1">
    <source>
        <dbReference type="SAM" id="MobiDB-lite"/>
    </source>
</evidence>
<dbReference type="Proteomes" id="UP001178461">
    <property type="component" value="Chromosome Z"/>
</dbReference>
<protein>
    <submittedName>
        <fullName evidence="3">Uncharacterized protein</fullName>
    </submittedName>
</protein>
<reference evidence="3" key="1">
    <citation type="submission" date="2022-12" db="EMBL/GenBank/DDBJ databases">
        <authorList>
            <person name="Alioto T."/>
            <person name="Alioto T."/>
            <person name="Gomez Garrido J."/>
        </authorList>
    </citation>
    <scope>NUCLEOTIDE SEQUENCE</scope>
</reference>
<keyword evidence="4" id="KW-1185">Reference proteome</keyword>
<keyword evidence="2" id="KW-1133">Transmembrane helix</keyword>
<evidence type="ECO:0000256" key="2">
    <source>
        <dbReference type="SAM" id="Phobius"/>
    </source>
</evidence>
<keyword evidence="2" id="KW-0812">Transmembrane</keyword>
<sequence length="151" mass="15871">MFVCTDRPAQPTLAGVSLVLSPAPSPGFSACCLLLRRARRAHTKRHRVLAKGLDAGIQARFSRLCSRAARSGCVGRRRSGEAQRARGAEAAALLPRRLVAGGKRQGCSCALGSARPLLLLIQPTELLPPRHREGLAGDGSNSSCPGATEPN</sequence>
<feature type="region of interest" description="Disordered" evidence="1">
    <location>
        <begin position="129"/>
        <end position="151"/>
    </location>
</feature>
<feature type="compositionally biased region" description="Polar residues" evidence="1">
    <location>
        <begin position="139"/>
        <end position="151"/>
    </location>
</feature>
<accession>A0AA35LCH4</accession>